<proteinExistence type="predicted"/>
<gene>
    <name evidence="1" type="ORF">D0Z00_000348</name>
</gene>
<evidence type="ECO:0000313" key="1">
    <source>
        <dbReference type="EMBL" id="KAF5102421.1"/>
    </source>
</evidence>
<keyword evidence="2" id="KW-1185">Reference proteome</keyword>
<organism evidence="1 2">
    <name type="scientific">Geotrichum galactomycetum</name>
    <dbReference type="NCBI Taxonomy" id="27317"/>
    <lineage>
        <taxon>Eukaryota</taxon>
        <taxon>Fungi</taxon>
        <taxon>Dikarya</taxon>
        <taxon>Ascomycota</taxon>
        <taxon>Saccharomycotina</taxon>
        <taxon>Dipodascomycetes</taxon>
        <taxon>Dipodascales</taxon>
        <taxon>Dipodascaceae</taxon>
        <taxon>Geotrichum</taxon>
    </lineage>
</organism>
<reference evidence="1 2" key="1">
    <citation type="journal article" date="2020" name="Front. Microbiol.">
        <title>Phenotypic and Genetic Characterization of the Cheese Ripening Yeast Geotrichum candidum.</title>
        <authorList>
            <person name="Perkins V."/>
            <person name="Vignola S."/>
            <person name="Lessard M.H."/>
            <person name="Plante P.L."/>
            <person name="Corbeil J."/>
            <person name="Dugat-Bony E."/>
            <person name="Frenette M."/>
            <person name="Labrie S."/>
        </authorList>
    </citation>
    <scope>NUCLEOTIDE SEQUENCE [LARGE SCALE GENOMIC DNA]</scope>
    <source>
        <strain evidence="1 2">LMA-1147</strain>
    </source>
</reference>
<dbReference type="Proteomes" id="UP000744676">
    <property type="component" value="Unassembled WGS sequence"/>
</dbReference>
<sequence>MSQAETYKAEGNAAFSAKRFDAAIELFTKAIEASETPNHVLYSNRSASYASLRQFDNALEDANECVKINPSWAKGWNRKGAALFGQGDLVGAKDAYETAIEKEPSNAMAISGLKSVNEAIDREAAADGTTPDMGMGSMFTDPQVLAKLASNPKTRDFMKDPNFLTQLQEVGKNPMAAIQSASKDPRLMQAIAVALGIDTEMPDVAATEEPAPAPKEAPKPAPAPKEPEPVVEEDVDPEEAEKKKNKQLALDAKAEGNTLYKQRKFDEAIALYNKAWELDSDITYLNNRAAAEFEKKDYDAAIATCKLAIEHGREVFADYKLIAKAFARAGNASQKKGDLKSAIEYFNRSLTEHRTPDTLAKLRAAEKELKIAEAEAYVNPALADEARDAGNAKFKEANWPEAVKLYTEAIKRAPKDPRGYANRAAAYLKLMSFPEVVKDCDAAITQDSKFFKAYSRKATAQLAMREFQKCIATLEEARTIDPEGHHAGEIDDIYSKALQGRFQRQENETEQETLDRASKDPEIVEILQDPIMNTILQQAQGNPAALRDHMKNPEVRRKINLLAAAGIIRTR</sequence>
<protein>
    <submittedName>
        <fullName evidence="1">Uncharacterized protein</fullName>
    </submittedName>
</protein>
<dbReference type="EMBL" id="QVQA01000005">
    <property type="protein sequence ID" value="KAF5102421.1"/>
    <property type="molecule type" value="Genomic_DNA"/>
</dbReference>
<evidence type="ECO:0000313" key="2">
    <source>
        <dbReference type="Proteomes" id="UP000744676"/>
    </source>
</evidence>
<comment type="caution">
    <text evidence="1">The sequence shown here is derived from an EMBL/GenBank/DDBJ whole genome shotgun (WGS) entry which is preliminary data.</text>
</comment>
<name>A0ACB6V9X8_9ASCO</name>
<accession>A0ACB6V9X8</accession>